<name>A0ABU8QKV7_9RHOB</name>
<keyword evidence="3" id="KW-1185">Reference proteome</keyword>
<dbReference type="GO" id="GO:0008168">
    <property type="term" value="F:methyltransferase activity"/>
    <property type="evidence" value="ECO:0007669"/>
    <property type="project" value="UniProtKB-KW"/>
</dbReference>
<dbReference type="CDD" id="cd02440">
    <property type="entry name" value="AdoMet_MTases"/>
    <property type="match status" value="1"/>
</dbReference>
<feature type="domain" description="Methyltransferase type 11" evidence="1">
    <location>
        <begin position="65"/>
        <end position="164"/>
    </location>
</feature>
<dbReference type="RefSeq" id="WP_339404687.1">
    <property type="nucleotide sequence ID" value="NZ_JBBGAZ010000016.1"/>
</dbReference>
<evidence type="ECO:0000313" key="3">
    <source>
        <dbReference type="Proteomes" id="UP001368270"/>
    </source>
</evidence>
<sequence length="263" mass="29243">MKTDLETLSQAMSANGWHMASDAFSALTELDHEGLYEELAKQGRDLEGFKSRLRYLGMTGLDKVLDFGCGFGQWSLALGDLNSSVFGVDKAARRLDIAKLLSSKTETSGTVEFGETLEDVGLRRGGADGELDAIFCYSVFMFVPGDFFMSEFARLLRPGGKLYVMVDLPGWHMQRLTRSLNALPGISYMAANTLIGRDRNIVYTRRSLEKRVKKHGFNIVDSGTDYSTSFKPVAEREPQVDALRLPQTFMGLPMLHEVCATKK</sequence>
<dbReference type="SUPFAM" id="SSF53335">
    <property type="entry name" value="S-adenosyl-L-methionine-dependent methyltransferases"/>
    <property type="match status" value="1"/>
</dbReference>
<keyword evidence="2" id="KW-0489">Methyltransferase</keyword>
<proteinExistence type="predicted"/>
<dbReference type="Proteomes" id="UP001368270">
    <property type="component" value="Unassembled WGS sequence"/>
</dbReference>
<organism evidence="2 3">
    <name type="scientific">Cognatishimia coralii</name>
    <dbReference type="NCBI Taxonomy" id="3083254"/>
    <lineage>
        <taxon>Bacteria</taxon>
        <taxon>Pseudomonadati</taxon>
        <taxon>Pseudomonadota</taxon>
        <taxon>Alphaproteobacteria</taxon>
        <taxon>Rhodobacterales</taxon>
        <taxon>Paracoccaceae</taxon>
        <taxon>Cognatishimia</taxon>
    </lineage>
</organism>
<keyword evidence="2" id="KW-0808">Transferase</keyword>
<dbReference type="InterPro" id="IPR029063">
    <property type="entry name" value="SAM-dependent_MTases_sf"/>
</dbReference>
<protein>
    <submittedName>
        <fullName evidence="2">Class I SAM-dependent methyltransferase</fullName>
    </submittedName>
</protein>
<dbReference type="EMBL" id="JBBGAZ010000016">
    <property type="protein sequence ID" value="MEJ5220046.1"/>
    <property type="molecule type" value="Genomic_DNA"/>
</dbReference>
<dbReference type="GO" id="GO:0032259">
    <property type="term" value="P:methylation"/>
    <property type="evidence" value="ECO:0007669"/>
    <property type="project" value="UniProtKB-KW"/>
</dbReference>
<dbReference type="InterPro" id="IPR013216">
    <property type="entry name" value="Methyltransf_11"/>
</dbReference>
<evidence type="ECO:0000313" key="2">
    <source>
        <dbReference type="EMBL" id="MEJ5220046.1"/>
    </source>
</evidence>
<gene>
    <name evidence="2" type="ORF">WG622_17460</name>
</gene>
<comment type="caution">
    <text evidence="2">The sequence shown here is derived from an EMBL/GenBank/DDBJ whole genome shotgun (WGS) entry which is preliminary data.</text>
</comment>
<dbReference type="Pfam" id="PF08241">
    <property type="entry name" value="Methyltransf_11"/>
    <property type="match status" value="1"/>
</dbReference>
<reference evidence="2 3" key="1">
    <citation type="submission" date="2024-03" db="EMBL/GenBank/DDBJ databases">
        <title>Cognatishimia coralii sp. nov., a marine bacterium isolated from coral surrounding seawater.</title>
        <authorList>
            <person name="Liu X."/>
            <person name="Liu S."/>
            <person name="Sun H."/>
            <person name="Zhang Y."/>
        </authorList>
    </citation>
    <scope>NUCLEOTIDE SEQUENCE [LARGE SCALE GENOMIC DNA]</scope>
    <source>
        <strain evidence="2 3">D5M38</strain>
    </source>
</reference>
<evidence type="ECO:0000259" key="1">
    <source>
        <dbReference type="Pfam" id="PF08241"/>
    </source>
</evidence>
<accession>A0ABU8QKV7</accession>
<dbReference type="Gene3D" id="3.40.50.150">
    <property type="entry name" value="Vaccinia Virus protein VP39"/>
    <property type="match status" value="1"/>
</dbReference>